<proteinExistence type="predicted"/>
<dbReference type="AlphaFoldDB" id="A0A380LPE6"/>
<evidence type="ECO:0000259" key="1">
    <source>
        <dbReference type="Pfam" id="PF12682"/>
    </source>
</evidence>
<dbReference type="InterPro" id="IPR008254">
    <property type="entry name" value="Flavodoxin/NO_synth"/>
</dbReference>
<evidence type="ECO:0000313" key="3">
    <source>
        <dbReference type="Proteomes" id="UP000255523"/>
    </source>
</evidence>
<dbReference type="OrthoDB" id="9806505at2"/>
<dbReference type="RefSeq" id="WP_022790328.1">
    <property type="nucleotide sequence ID" value="NZ_UHFX01000003.1"/>
</dbReference>
<reference evidence="2 3" key="1">
    <citation type="submission" date="2018-06" db="EMBL/GenBank/DDBJ databases">
        <authorList>
            <consortium name="Pathogen Informatics"/>
            <person name="Doyle S."/>
        </authorList>
    </citation>
    <scope>NUCLEOTIDE SEQUENCE [LARGE SCALE GENOMIC DNA]</scope>
    <source>
        <strain evidence="2 3">NCTC11087</strain>
    </source>
</reference>
<dbReference type="GO" id="GO:0016651">
    <property type="term" value="F:oxidoreductase activity, acting on NAD(P)H"/>
    <property type="evidence" value="ECO:0007669"/>
    <property type="project" value="UniProtKB-ARBA"/>
</dbReference>
<gene>
    <name evidence="2" type="ORF">NCTC11087_02069</name>
</gene>
<name>A0A380LPE6_9FIRM</name>
<dbReference type="Pfam" id="PF12682">
    <property type="entry name" value="Flavodoxin_4"/>
    <property type="match status" value="1"/>
</dbReference>
<accession>A0A380LPE6</accession>
<dbReference type="InterPro" id="IPR029039">
    <property type="entry name" value="Flavoprotein-like_sf"/>
</dbReference>
<dbReference type="PANTHER" id="PTHR39201:SF1">
    <property type="entry name" value="FLAVODOXIN-LIKE DOMAIN-CONTAINING PROTEIN"/>
    <property type="match status" value="1"/>
</dbReference>
<dbReference type="Proteomes" id="UP000255523">
    <property type="component" value="Unassembled WGS sequence"/>
</dbReference>
<organism evidence="2 3">
    <name type="scientific">Faecalicoccus pleomorphus</name>
    <dbReference type="NCBI Taxonomy" id="1323"/>
    <lineage>
        <taxon>Bacteria</taxon>
        <taxon>Bacillati</taxon>
        <taxon>Bacillota</taxon>
        <taxon>Erysipelotrichia</taxon>
        <taxon>Erysipelotrichales</taxon>
        <taxon>Erysipelotrichaceae</taxon>
        <taxon>Faecalicoccus</taxon>
    </lineage>
</organism>
<dbReference type="PANTHER" id="PTHR39201">
    <property type="entry name" value="EXPORTED PROTEIN-RELATED"/>
    <property type="match status" value="1"/>
</dbReference>
<keyword evidence="3" id="KW-1185">Reference proteome</keyword>
<dbReference type="GeneID" id="77462998"/>
<evidence type="ECO:0000313" key="2">
    <source>
        <dbReference type="EMBL" id="SUO05133.1"/>
    </source>
</evidence>
<dbReference type="SUPFAM" id="SSF52218">
    <property type="entry name" value="Flavoproteins"/>
    <property type="match status" value="1"/>
</dbReference>
<sequence>MSKKALIVYYSQGSSVAHLKDLILNAVDADVCRIEALEPYPEDYASLVKTVNAQVQKGVDPAYKPVSVDISFYDTIFVGTPNWSGTLALPLRTFLKEHDFANKKVLPFLSHGGAGIENIEEDLHALCPSATICEPFMIQGQTDEETEADLNVWLYANASDCIE</sequence>
<dbReference type="GO" id="GO:0010181">
    <property type="term" value="F:FMN binding"/>
    <property type="evidence" value="ECO:0007669"/>
    <property type="project" value="InterPro"/>
</dbReference>
<dbReference type="EMBL" id="UHFX01000003">
    <property type="protein sequence ID" value="SUO05133.1"/>
    <property type="molecule type" value="Genomic_DNA"/>
</dbReference>
<protein>
    <submittedName>
        <fullName evidence="2">Flavodoxin</fullName>
    </submittedName>
</protein>
<dbReference type="Gene3D" id="3.40.50.360">
    <property type="match status" value="1"/>
</dbReference>
<feature type="domain" description="Flavodoxin-like" evidence="1">
    <location>
        <begin position="4"/>
        <end position="153"/>
    </location>
</feature>